<proteinExistence type="predicted"/>
<dbReference type="Pfam" id="PF26102">
    <property type="entry name" value="Ig_SPL7"/>
    <property type="match status" value="1"/>
</dbReference>
<dbReference type="STRING" id="1088818.A0A2I0A6B4"/>
<keyword evidence="5" id="KW-0805">Transcription regulation</keyword>
<evidence type="ECO:0000259" key="12">
    <source>
        <dbReference type="PROSITE" id="PS51141"/>
    </source>
</evidence>
<dbReference type="SUPFAM" id="SSF48403">
    <property type="entry name" value="Ankyrin repeat"/>
    <property type="match status" value="1"/>
</dbReference>
<evidence type="ECO:0000256" key="3">
    <source>
        <dbReference type="ARBA" id="ARBA00022771"/>
    </source>
</evidence>
<dbReference type="Proteomes" id="UP000236161">
    <property type="component" value="Unassembled WGS sequence"/>
</dbReference>
<dbReference type="InterPro" id="IPR004333">
    <property type="entry name" value="SBP_dom"/>
</dbReference>
<keyword evidence="11" id="KW-1133">Transmembrane helix</keyword>
<keyword evidence="11" id="KW-0812">Transmembrane</keyword>
<feature type="region of interest" description="Disordered" evidence="10">
    <location>
        <begin position="234"/>
        <end position="256"/>
    </location>
</feature>
<evidence type="ECO:0000256" key="1">
    <source>
        <dbReference type="ARBA" id="ARBA00004123"/>
    </source>
</evidence>
<dbReference type="AlphaFoldDB" id="A0A2I0A6B4"/>
<sequence>MEGEVDAAVVPPIFLHHHALPGPFREAPTLARKRDSPWESSGLHHVHQQQNMYRPFMEPGVPNPNCWNPNWWNWDSVRFTAKPSTDAPAVICLGTQESAAVSLDANDKIQRSKGEENGRTLLFSKETEENEENLTLKLGGGAFVAEEPILRPSKRVRSGSPGSSATYPMCQVDDCKADLSSAKDYHRRHKVCGFHSKTAKALVGKQMQRFCQQCSRFHPLTEFDEGKRSCRRRLAGHNRRRRKTQPDDAASHVLLPRSQDGKTFYKVRAGNIVDGPASMPSLPDKDRIMQVLNNISSLSSGTGSSKSKLQGCLDLNVLQEAPQQDASQLPSKENESPSAPSTMDLLAVLSTALASTNSNELPTISQVHRDAITADVRSHIEIAHAFPLFGDSETNLNIPSQLTSSEHPVQISTHGIPLQLFNSAEDDSPPKLGSATKYTSSESSNPIEDRSPSCSPPIAKKLFPLCSVPEKNDESLSIFREDHRTVEASTSCGWSRPLELFKDSHRQEDNQTIQNLPYSARYSSSSGSDQSPSSSACHAQDRTGRIIFKLFDKDPSNLPGTLRNEILTWLAHSPSEIESYIRPGCVVLSVYICMKVTAWDELEKNFFARVSSLVKCSDSGFWRNGRFMVCTKSQLASHKDGKIRVCNSWRTLSAPVLTSIFPIAVVSGQETTLILKGRNLTVPGTKIHCTFEGGYSSKEISGVQYPGLIYDGSSLESFILPKGSRYAYGRCFIEVENGLKGNNFPIIVAGAAICQELRTLESEFDELQLQSREDLLHFLNELGWLFQRIQNYPDTSLLEFSTSRFKYLLTFSVERDWSALVRTLLDILAERVSSSDSLAQESIEMLLELQLLSRAVKRKCRKMVELLVNYTVKNALTKDSTHHLFPPNSKGHGGLTPLHIAASMQEAEDVIDALTNDPQEIGLNSWASLLDGSGQSPSIYASAGNHHSYNLLIARKLLDRKNHQLSITIGQGMKSIGKSWLKHESTLTGTTAEKSCAQCALADSWVKLLNHRRGLLQWLYVHPLLAIAAVCVCVCVLLRGAPWVGSVALPFKWEDLEFGPK</sequence>
<gene>
    <name evidence="13" type="primary">SPL14</name>
    <name evidence="13" type="ORF">AXF42_Ash010525</name>
</gene>
<keyword evidence="6" id="KW-0238">DNA-binding</keyword>
<evidence type="ECO:0000313" key="13">
    <source>
        <dbReference type="EMBL" id="PKA51085.1"/>
    </source>
</evidence>
<comment type="subcellular location">
    <subcellularLocation>
        <location evidence="1">Nucleus</location>
    </subcellularLocation>
</comment>
<dbReference type="GO" id="GO:0008270">
    <property type="term" value="F:zinc ion binding"/>
    <property type="evidence" value="ECO:0007669"/>
    <property type="project" value="UniProtKB-KW"/>
</dbReference>
<dbReference type="PROSITE" id="PS51141">
    <property type="entry name" value="ZF_SBP"/>
    <property type="match status" value="1"/>
</dbReference>
<organism evidence="13 14">
    <name type="scientific">Apostasia shenzhenica</name>
    <dbReference type="NCBI Taxonomy" id="1088818"/>
    <lineage>
        <taxon>Eukaryota</taxon>
        <taxon>Viridiplantae</taxon>
        <taxon>Streptophyta</taxon>
        <taxon>Embryophyta</taxon>
        <taxon>Tracheophyta</taxon>
        <taxon>Spermatophyta</taxon>
        <taxon>Magnoliopsida</taxon>
        <taxon>Liliopsida</taxon>
        <taxon>Asparagales</taxon>
        <taxon>Orchidaceae</taxon>
        <taxon>Apostasioideae</taxon>
        <taxon>Apostasia</taxon>
    </lineage>
</organism>
<feature type="region of interest" description="Disordered" evidence="10">
    <location>
        <begin position="421"/>
        <end position="455"/>
    </location>
</feature>
<dbReference type="GO" id="GO:0005634">
    <property type="term" value="C:nucleus"/>
    <property type="evidence" value="ECO:0007669"/>
    <property type="project" value="UniProtKB-SubCell"/>
</dbReference>
<accession>A0A2I0A6B4</accession>
<evidence type="ECO:0000256" key="5">
    <source>
        <dbReference type="ARBA" id="ARBA00023015"/>
    </source>
</evidence>
<dbReference type="Gene3D" id="1.25.40.20">
    <property type="entry name" value="Ankyrin repeat-containing domain"/>
    <property type="match status" value="1"/>
</dbReference>
<keyword evidence="14" id="KW-1185">Reference proteome</keyword>
<evidence type="ECO:0000256" key="8">
    <source>
        <dbReference type="ARBA" id="ARBA00023242"/>
    </source>
</evidence>
<keyword evidence="4" id="KW-0862">Zinc</keyword>
<evidence type="ECO:0000256" key="2">
    <source>
        <dbReference type="ARBA" id="ARBA00022723"/>
    </source>
</evidence>
<keyword evidence="8" id="KW-0539">Nucleus</keyword>
<dbReference type="InterPro" id="IPR036893">
    <property type="entry name" value="SBP_sf"/>
</dbReference>
<keyword evidence="11" id="KW-0472">Membrane</keyword>
<evidence type="ECO:0000256" key="11">
    <source>
        <dbReference type="SAM" id="Phobius"/>
    </source>
</evidence>
<evidence type="ECO:0000256" key="9">
    <source>
        <dbReference type="PROSITE-ProRule" id="PRU00470"/>
    </source>
</evidence>
<dbReference type="Pfam" id="PF03110">
    <property type="entry name" value="SBP"/>
    <property type="match status" value="1"/>
</dbReference>
<name>A0A2I0A6B4_9ASPA</name>
<feature type="domain" description="SBP-type" evidence="12">
    <location>
        <begin position="167"/>
        <end position="244"/>
    </location>
</feature>
<dbReference type="GO" id="GO:0003677">
    <property type="term" value="F:DNA binding"/>
    <property type="evidence" value="ECO:0007669"/>
    <property type="project" value="UniProtKB-KW"/>
</dbReference>
<evidence type="ECO:0000256" key="4">
    <source>
        <dbReference type="ARBA" id="ARBA00022833"/>
    </source>
</evidence>
<dbReference type="OrthoDB" id="514967at2759"/>
<dbReference type="FunFam" id="4.10.1100.10:FF:000001">
    <property type="entry name" value="Squamosa promoter-binding-like protein 14"/>
    <property type="match status" value="1"/>
</dbReference>
<dbReference type="PANTHER" id="PTHR31251">
    <property type="entry name" value="SQUAMOSA PROMOTER-BINDING-LIKE PROTEIN 4"/>
    <property type="match status" value="1"/>
</dbReference>
<evidence type="ECO:0000256" key="7">
    <source>
        <dbReference type="ARBA" id="ARBA00023163"/>
    </source>
</evidence>
<keyword evidence="7" id="KW-0804">Transcription</keyword>
<keyword evidence="3 9" id="KW-0863">Zinc-finger</keyword>
<protein>
    <submittedName>
        <fullName evidence="13">Squamosa promoter-binding-like protein 14</fullName>
    </submittedName>
</protein>
<evidence type="ECO:0000313" key="14">
    <source>
        <dbReference type="Proteomes" id="UP000236161"/>
    </source>
</evidence>
<reference evidence="13 14" key="1">
    <citation type="journal article" date="2017" name="Nature">
        <title>The Apostasia genome and the evolution of orchids.</title>
        <authorList>
            <person name="Zhang G.Q."/>
            <person name="Liu K.W."/>
            <person name="Li Z."/>
            <person name="Lohaus R."/>
            <person name="Hsiao Y.Y."/>
            <person name="Niu S.C."/>
            <person name="Wang J.Y."/>
            <person name="Lin Y.C."/>
            <person name="Xu Q."/>
            <person name="Chen L.J."/>
            <person name="Yoshida K."/>
            <person name="Fujiwara S."/>
            <person name="Wang Z.W."/>
            <person name="Zhang Y.Q."/>
            <person name="Mitsuda N."/>
            <person name="Wang M."/>
            <person name="Liu G.H."/>
            <person name="Pecoraro L."/>
            <person name="Huang H.X."/>
            <person name="Xiao X.J."/>
            <person name="Lin M."/>
            <person name="Wu X.Y."/>
            <person name="Wu W.L."/>
            <person name="Chen Y.Y."/>
            <person name="Chang S.B."/>
            <person name="Sakamoto S."/>
            <person name="Ohme-Takagi M."/>
            <person name="Yagi M."/>
            <person name="Zeng S.J."/>
            <person name="Shen C.Y."/>
            <person name="Yeh C.M."/>
            <person name="Luo Y.B."/>
            <person name="Tsai W.C."/>
            <person name="Van de Peer Y."/>
            <person name="Liu Z.J."/>
        </authorList>
    </citation>
    <scope>NUCLEOTIDE SEQUENCE [LARGE SCALE GENOMIC DNA]</scope>
    <source>
        <strain evidence="14">cv. Shenzhen</strain>
        <tissue evidence="13">Stem</tissue>
    </source>
</reference>
<dbReference type="PANTHER" id="PTHR31251:SF110">
    <property type="entry name" value="SQUAMOSA PROMOTER-BINDING-LIKE PROTEIN 14"/>
    <property type="match status" value="1"/>
</dbReference>
<dbReference type="Gene3D" id="4.10.1100.10">
    <property type="entry name" value="Transcription factor, SBP-box domain"/>
    <property type="match status" value="1"/>
</dbReference>
<evidence type="ECO:0000256" key="6">
    <source>
        <dbReference type="ARBA" id="ARBA00023125"/>
    </source>
</evidence>
<feature type="compositionally biased region" description="Polar residues" evidence="10">
    <location>
        <begin position="436"/>
        <end position="446"/>
    </location>
</feature>
<dbReference type="EMBL" id="KZ452014">
    <property type="protein sequence ID" value="PKA51085.1"/>
    <property type="molecule type" value="Genomic_DNA"/>
</dbReference>
<dbReference type="InterPro" id="IPR044817">
    <property type="entry name" value="SBP-like"/>
</dbReference>
<dbReference type="SUPFAM" id="SSF103612">
    <property type="entry name" value="SBT domain"/>
    <property type="match status" value="1"/>
</dbReference>
<keyword evidence="2" id="KW-0479">Metal-binding</keyword>
<evidence type="ECO:0000256" key="10">
    <source>
        <dbReference type="SAM" id="MobiDB-lite"/>
    </source>
</evidence>
<feature type="transmembrane region" description="Helical" evidence="11">
    <location>
        <begin position="1018"/>
        <end position="1038"/>
    </location>
</feature>
<feature type="compositionally biased region" description="Basic residues" evidence="10">
    <location>
        <begin position="234"/>
        <end position="243"/>
    </location>
</feature>
<dbReference type="InterPro" id="IPR036770">
    <property type="entry name" value="Ankyrin_rpt-contain_sf"/>
</dbReference>